<dbReference type="STRING" id="655353.SAMN04488056_10379"/>
<evidence type="ECO:0000259" key="7">
    <source>
        <dbReference type="Pfam" id="PF02826"/>
    </source>
</evidence>
<feature type="domain" description="D-isomer specific 2-hydroxyacid dehydrogenase catalytic" evidence="6">
    <location>
        <begin position="92"/>
        <end position="400"/>
    </location>
</feature>
<evidence type="ECO:0000313" key="8">
    <source>
        <dbReference type="EMBL" id="SFO07848.1"/>
    </source>
</evidence>
<dbReference type="InterPro" id="IPR006140">
    <property type="entry name" value="D-isomer_DH_NAD-bd"/>
</dbReference>
<sequence length="400" mass="42958">MRQGAAHRLKALFFKVVNREENLRKEVCRPQPLSLNSPHMAFKAKANRFYLSFVTLYLPLLALLMAARLFRENDKDVSAQPIKDLAPMKPDVLVIVPLRPDQQKQLEATYTLHRYDLAEDKNAFLAEVGEKIVAVVTNGGRGITRAQLAFLPNLKVVSSSGVGYDAIDVEACTEQGVKATNTPDVLTDDVADMALGLFLAVRRDLVRGDAYVRTGAWGRDGAFPLTRAIKAKKVGIVGLGRIGKAIAARLEPMGVEIAYHGRNEQAGVAYRYMADVVAMAEWADVLIAAMPGGAATEGMISEAVLEALGPEGSFINIARGSVVDEAALIACLKDGRLGSAGLDVFLNEPTPDTAFAAIPNVVLHPHNASGTVETRGAMSQLVLDNLAAYFAGKPLVTPVN</sequence>
<dbReference type="InterPro" id="IPR036291">
    <property type="entry name" value="NAD(P)-bd_dom_sf"/>
</dbReference>
<dbReference type="CDD" id="cd12156">
    <property type="entry name" value="HPPR"/>
    <property type="match status" value="1"/>
</dbReference>
<keyword evidence="3" id="KW-0520">NAD</keyword>
<dbReference type="Pfam" id="PF02826">
    <property type="entry name" value="2-Hacid_dh_C"/>
    <property type="match status" value="1"/>
</dbReference>
<dbReference type="FunFam" id="3.40.50.720:FF:000213">
    <property type="entry name" value="Putative 2-hydroxyacid dehydrogenase"/>
    <property type="match status" value="1"/>
</dbReference>
<dbReference type="GO" id="GO:0016618">
    <property type="term" value="F:hydroxypyruvate reductase [NAD(P)H] activity"/>
    <property type="evidence" value="ECO:0007669"/>
    <property type="project" value="TreeGrafter"/>
</dbReference>
<dbReference type="GO" id="GO:0051287">
    <property type="term" value="F:NAD binding"/>
    <property type="evidence" value="ECO:0007669"/>
    <property type="project" value="InterPro"/>
</dbReference>
<evidence type="ECO:0000256" key="5">
    <source>
        <dbReference type="SAM" id="Phobius"/>
    </source>
</evidence>
<organism evidence="8 9">
    <name type="scientific">Cohaesibacter marisflavi</name>
    <dbReference type="NCBI Taxonomy" id="655353"/>
    <lineage>
        <taxon>Bacteria</taxon>
        <taxon>Pseudomonadati</taxon>
        <taxon>Pseudomonadota</taxon>
        <taxon>Alphaproteobacteria</taxon>
        <taxon>Hyphomicrobiales</taxon>
        <taxon>Cohaesibacteraceae</taxon>
    </lineage>
</organism>
<reference evidence="8 9" key="1">
    <citation type="submission" date="2016-10" db="EMBL/GenBank/DDBJ databases">
        <authorList>
            <person name="de Groot N.N."/>
        </authorList>
    </citation>
    <scope>NUCLEOTIDE SEQUENCE [LARGE SCALE GENOMIC DNA]</scope>
    <source>
        <strain evidence="8 9">CGMCC 1.9157</strain>
    </source>
</reference>
<dbReference type="InterPro" id="IPR006139">
    <property type="entry name" value="D-isomer_2_OHA_DH_cat_dom"/>
</dbReference>
<evidence type="ECO:0000256" key="4">
    <source>
        <dbReference type="RuleBase" id="RU003719"/>
    </source>
</evidence>
<evidence type="ECO:0000259" key="6">
    <source>
        <dbReference type="Pfam" id="PF00389"/>
    </source>
</evidence>
<keyword evidence="5" id="KW-1133">Transmembrane helix</keyword>
<dbReference type="GO" id="GO:0030267">
    <property type="term" value="F:glyoxylate reductase (NADPH) activity"/>
    <property type="evidence" value="ECO:0007669"/>
    <property type="project" value="TreeGrafter"/>
</dbReference>
<gene>
    <name evidence="8" type="ORF">SAMN04488056_10379</name>
</gene>
<evidence type="ECO:0000256" key="3">
    <source>
        <dbReference type="ARBA" id="ARBA00023027"/>
    </source>
</evidence>
<dbReference type="PANTHER" id="PTHR10996:SF178">
    <property type="entry name" value="2-HYDROXYACID DEHYDROGENASE YGL185C-RELATED"/>
    <property type="match status" value="1"/>
</dbReference>
<comment type="similarity">
    <text evidence="4">Belongs to the D-isomer specific 2-hydroxyacid dehydrogenase family.</text>
</comment>
<evidence type="ECO:0000256" key="2">
    <source>
        <dbReference type="ARBA" id="ARBA00023002"/>
    </source>
</evidence>
<keyword evidence="2 4" id="KW-0560">Oxidoreductase</keyword>
<dbReference type="Gene3D" id="3.40.50.720">
    <property type="entry name" value="NAD(P)-binding Rossmann-like Domain"/>
    <property type="match status" value="2"/>
</dbReference>
<feature type="transmembrane region" description="Helical" evidence="5">
    <location>
        <begin position="49"/>
        <end position="70"/>
    </location>
</feature>
<dbReference type="AlphaFoldDB" id="A0A1I5E894"/>
<feature type="domain" description="D-isomer specific 2-hydroxyacid dehydrogenase NAD-binding" evidence="7">
    <location>
        <begin position="195"/>
        <end position="368"/>
    </location>
</feature>
<dbReference type="SUPFAM" id="SSF52283">
    <property type="entry name" value="Formate/glycerate dehydrogenase catalytic domain-like"/>
    <property type="match status" value="1"/>
</dbReference>
<keyword evidence="5" id="KW-0472">Membrane</keyword>
<dbReference type="EMBL" id="FOVR01000003">
    <property type="protein sequence ID" value="SFO07848.1"/>
    <property type="molecule type" value="Genomic_DNA"/>
</dbReference>
<accession>A0A1I5E894</accession>
<evidence type="ECO:0000256" key="1">
    <source>
        <dbReference type="ARBA" id="ARBA00022857"/>
    </source>
</evidence>
<dbReference type="GO" id="GO:0005829">
    <property type="term" value="C:cytosol"/>
    <property type="evidence" value="ECO:0007669"/>
    <property type="project" value="TreeGrafter"/>
</dbReference>
<dbReference type="Proteomes" id="UP000199236">
    <property type="component" value="Unassembled WGS sequence"/>
</dbReference>
<dbReference type="SUPFAM" id="SSF51735">
    <property type="entry name" value="NAD(P)-binding Rossmann-fold domains"/>
    <property type="match status" value="1"/>
</dbReference>
<keyword evidence="5" id="KW-0812">Transmembrane</keyword>
<proteinExistence type="inferred from homology"/>
<dbReference type="InterPro" id="IPR050223">
    <property type="entry name" value="D-isomer_2-hydroxyacid_DH"/>
</dbReference>
<protein>
    <submittedName>
        <fullName evidence="8">Lactate dehydrogenase</fullName>
    </submittedName>
</protein>
<name>A0A1I5E894_9HYPH</name>
<dbReference type="PANTHER" id="PTHR10996">
    <property type="entry name" value="2-HYDROXYACID DEHYDROGENASE-RELATED"/>
    <property type="match status" value="1"/>
</dbReference>
<evidence type="ECO:0000313" key="9">
    <source>
        <dbReference type="Proteomes" id="UP000199236"/>
    </source>
</evidence>
<keyword evidence="1" id="KW-0521">NADP</keyword>
<keyword evidence="9" id="KW-1185">Reference proteome</keyword>
<dbReference type="Pfam" id="PF00389">
    <property type="entry name" value="2-Hacid_dh"/>
    <property type="match status" value="1"/>
</dbReference>